<feature type="transmembrane region" description="Helical" evidence="2">
    <location>
        <begin position="139"/>
        <end position="162"/>
    </location>
</feature>
<proteinExistence type="predicted"/>
<feature type="transmembrane region" description="Helical" evidence="2">
    <location>
        <begin position="109"/>
        <end position="133"/>
    </location>
</feature>
<organism evidence="3 4">
    <name type="scientific">Paramecium octaurelia</name>
    <dbReference type="NCBI Taxonomy" id="43137"/>
    <lineage>
        <taxon>Eukaryota</taxon>
        <taxon>Sar</taxon>
        <taxon>Alveolata</taxon>
        <taxon>Ciliophora</taxon>
        <taxon>Intramacronucleata</taxon>
        <taxon>Oligohymenophorea</taxon>
        <taxon>Peniculida</taxon>
        <taxon>Parameciidae</taxon>
        <taxon>Paramecium</taxon>
    </lineage>
</organism>
<accession>A0A8S1W3T6</accession>
<evidence type="ECO:0000313" key="4">
    <source>
        <dbReference type="Proteomes" id="UP000683925"/>
    </source>
</evidence>
<feature type="transmembrane region" description="Helical" evidence="2">
    <location>
        <begin position="260"/>
        <end position="278"/>
    </location>
</feature>
<name>A0A8S1W3T6_PAROT</name>
<dbReference type="Proteomes" id="UP000683925">
    <property type="component" value="Unassembled WGS sequence"/>
</dbReference>
<keyword evidence="2" id="KW-1133">Transmembrane helix</keyword>
<evidence type="ECO:0000313" key="3">
    <source>
        <dbReference type="EMBL" id="CAD8183901.1"/>
    </source>
</evidence>
<dbReference type="PANTHER" id="PTHR31600">
    <property type="entry name" value="TINY MACROCYSTS PROTEIN B-RELATED"/>
    <property type="match status" value="1"/>
</dbReference>
<keyword evidence="2" id="KW-0472">Membrane</keyword>
<sequence>MLTKMHQQISQLLNGEILQINQQMSQLIIFRILQLTQYFSIIMASYNVKLDSFHLNSLITIMKASLLDYDSIPIFLGYFSSFISFAILTYLLILSCFNLNQMAVVKQVILIYIGVLPQFFCYLQISITAHTLIKEENNLFEQMLGTITIIIIFIQSFISLLFMRNTYLSQTVLCRDLTIIGLLSQILKFTTILFYFYNSDQDNTMYIITLISALLWTISETADILYYYPYSLSDNQLQFCFNSIKIVCTIIRLLDASLQFEQAVVIYELILGVLGYFASRQIFRVLLYNNCFHLFSQAISQEQQSLYFKIILYLKEQQKEQTNIYQPFLSCNVINLHQKYCEQKCQVMIYFNEAQVYSHILECLISRIFQNEDESLFLYKISYIAFIKKQYSLSLMKIKQYQIFNGHTQSWYFKLMVLDITKNIEKEIQQVLYSTNVAQNWNKYTYLTSKDLVEFEQQEIELIPLIAQLINKKIDIWQSQIRGFKNIYYLQMKLVNFSSLIDQVRKMLANIFEREINELSITLINNIYHLRILSLYYSLIMNDQLNSYLCEKQIQIVYYFEQTLKQNELTSLALITDKISVIAVSLVKKQGEILNKNKQKIGSLFGYHKSSEYNALLSVNQIIPDFISNIHNEMLTEFLKKGHSPFFVQFKTVFGKNRDYFIMPLQLKFSNDFNFVDDFVIKGVMYQGQKQQDFILFDDQGHIQGITQQFYEILIRDNQKVNKIDQEELTKQMYIYYFMPEIFNIIQEYQQQKQHNQLVQFLEDTQFIIIQNLMEFHDDFSRQAKKFTKHTVTDPALYASSYTNCSELTNNNVKAILRRRMFTEIDRSLLNEEFAKSAIKFIYNNLDIYVTYFIKFQLQYYPIQNEKVKGFYILEIIDYRKNYDKKAGSEAVFKDLESQMKQSIRIQSQFMQRIENQTEFDEINVCQVGKSNTNTTENIRLETNGGNSSKRVIFLKPEIQSQINDFAGGENSSSSSDEKQEDFFSPPQSNRLQFCKENDSIQPHQQSVKNQKRNISEMEMAINQSQSSGISRQSSRTSTYFNNLFQNKIKYSNNVKAIILICMLTVTVNLFLCIFNSVKLYAGYQTFQTITSNMKVPMNLNRYYSKTATLAWITTCSNYSILNISQFQKNQNKYQMNLINQFMLGNVSLIYPSLIETEEHLPQINQSQGLYKFTEVKLTQFIDYMNFFTKQILVNEDINSDYIQAMTILRYNVKNMRLITVQIMDELENQFQLITDLQQTNQLISIITNSILMLLLYCVQFIFSLKIQIQNQTLTLLVGRVKEQEIMNEIVKIQYLLQSLKNIAGEDSWKRINFWSYVFQNDYDNIYKTKLIQGKSNRTSNLNSRIKHIRIRFKFQLLKIVIFLIIYLCFIWGLYILYDSQTQKMIPIVKLESQYVKFSVNIDILVFSGLIIKSQPQIYSKFIENNIYSEQQIKSFDDGNQMIQLFIELQTTFSETMKSLFNDVISTLPPTEDVDSLKKLIDQNICLVLYNEIPFCQFYNVSQVEFVNRYGQYYDYDNDLDYLKSGILGIMGIQSSYYQLNYGYEIDNVDFNPNQNEINSVYQTIEFHHIILSHFKDSYLCFVRFLELLTKNISDIRYSDFIILLLYIYIAGLLYFILYIIFHYFWIKKSNKYIRSLKLSLVVIPNEQLFNSSIINILRKFE</sequence>
<feature type="transmembrane region" description="Helical" evidence="2">
    <location>
        <begin position="1601"/>
        <end position="1627"/>
    </location>
</feature>
<dbReference type="OrthoDB" id="294856at2759"/>
<feature type="region of interest" description="Disordered" evidence="1">
    <location>
        <begin position="965"/>
        <end position="987"/>
    </location>
</feature>
<gene>
    <name evidence="3" type="ORF">POCTA_138.1.T0820041</name>
</gene>
<keyword evidence="4" id="KW-1185">Reference proteome</keyword>
<dbReference type="PANTHER" id="PTHR31600:SF2">
    <property type="entry name" value="GAMETE ENRICHED GENE 10 PROTEIN-RELATED"/>
    <property type="match status" value="1"/>
</dbReference>
<feature type="transmembrane region" description="Helical" evidence="2">
    <location>
        <begin position="174"/>
        <end position="197"/>
    </location>
</feature>
<keyword evidence="2" id="KW-0812">Transmembrane</keyword>
<feature type="transmembrane region" description="Helical" evidence="2">
    <location>
        <begin position="1243"/>
        <end position="1263"/>
    </location>
</feature>
<dbReference type="InterPro" id="IPR052994">
    <property type="entry name" value="Tiny_macrocysts_regulators"/>
</dbReference>
<evidence type="ECO:0008006" key="5">
    <source>
        <dbReference type="Google" id="ProtNLM"/>
    </source>
</evidence>
<dbReference type="OMA" id="YSHILEC"/>
<comment type="caution">
    <text evidence="3">The sequence shown here is derived from an EMBL/GenBank/DDBJ whole genome shotgun (WGS) entry which is preliminary data.</text>
</comment>
<evidence type="ECO:0000256" key="2">
    <source>
        <dbReference type="SAM" id="Phobius"/>
    </source>
</evidence>
<evidence type="ECO:0000256" key="1">
    <source>
        <dbReference type="SAM" id="MobiDB-lite"/>
    </source>
</evidence>
<protein>
    <recommendedName>
        <fullName evidence="5">Transmembrane protein</fullName>
    </recommendedName>
</protein>
<feature type="compositionally biased region" description="Polar residues" evidence="1">
    <location>
        <begin position="965"/>
        <end position="975"/>
    </location>
</feature>
<dbReference type="EMBL" id="CAJJDP010000081">
    <property type="protein sequence ID" value="CAD8183901.1"/>
    <property type="molecule type" value="Genomic_DNA"/>
</dbReference>
<feature type="transmembrane region" description="Helical" evidence="2">
    <location>
        <begin position="28"/>
        <end position="48"/>
    </location>
</feature>
<feature type="transmembrane region" description="Helical" evidence="2">
    <location>
        <begin position="203"/>
        <end position="225"/>
    </location>
</feature>
<feature type="transmembrane region" description="Helical" evidence="2">
    <location>
        <begin position="75"/>
        <end position="97"/>
    </location>
</feature>
<feature type="transmembrane region" description="Helical" evidence="2">
    <location>
        <begin position="1357"/>
        <end position="1378"/>
    </location>
</feature>
<reference evidence="3" key="1">
    <citation type="submission" date="2021-01" db="EMBL/GenBank/DDBJ databases">
        <authorList>
            <consortium name="Genoscope - CEA"/>
            <person name="William W."/>
        </authorList>
    </citation>
    <scope>NUCLEOTIDE SEQUENCE</scope>
</reference>